<dbReference type="Pfam" id="PF07734">
    <property type="entry name" value="FBA_1"/>
    <property type="match status" value="1"/>
</dbReference>
<evidence type="ECO:0000313" key="2">
    <source>
        <dbReference type="EMBL" id="PRQ50249.1"/>
    </source>
</evidence>
<dbReference type="SMART" id="SM00256">
    <property type="entry name" value="FBOX"/>
    <property type="match status" value="1"/>
</dbReference>
<proteinExistence type="predicted"/>
<dbReference type="InterPro" id="IPR017451">
    <property type="entry name" value="F-box-assoc_interact_dom"/>
</dbReference>
<gene>
    <name evidence="2" type="ORF">RchiOBHm_Chr2g0131131</name>
</gene>
<dbReference type="Gramene" id="PRQ50249">
    <property type="protein sequence ID" value="PRQ50249"/>
    <property type="gene ID" value="RchiOBHm_Chr2g0131131"/>
</dbReference>
<comment type="caution">
    <text evidence="2">The sequence shown here is derived from an EMBL/GenBank/DDBJ whole genome shotgun (WGS) entry which is preliminary data.</text>
</comment>
<organism evidence="2 3">
    <name type="scientific">Rosa chinensis</name>
    <name type="common">China rose</name>
    <dbReference type="NCBI Taxonomy" id="74649"/>
    <lineage>
        <taxon>Eukaryota</taxon>
        <taxon>Viridiplantae</taxon>
        <taxon>Streptophyta</taxon>
        <taxon>Embryophyta</taxon>
        <taxon>Tracheophyta</taxon>
        <taxon>Spermatophyta</taxon>
        <taxon>Magnoliopsida</taxon>
        <taxon>eudicotyledons</taxon>
        <taxon>Gunneridae</taxon>
        <taxon>Pentapetalae</taxon>
        <taxon>rosids</taxon>
        <taxon>fabids</taxon>
        <taxon>Rosales</taxon>
        <taxon>Rosaceae</taxon>
        <taxon>Rosoideae</taxon>
        <taxon>Rosoideae incertae sedis</taxon>
        <taxon>Rosa</taxon>
    </lineage>
</organism>
<dbReference type="NCBIfam" id="TIGR01640">
    <property type="entry name" value="F_box_assoc_1"/>
    <property type="match status" value="1"/>
</dbReference>
<dbReference type="Gene3D" id="1.20.1280.50">
    <property type="match status" value="1"/>
</dbReference>
<dbReference type="Proteomes" id="UP000238479">
    <property type="component" value="Chromosome 2"/>
</dbReference>
<dbReference type="AlphaFoldDB" id="A0A2P6RV00"/>
<dbReference type="PANTHER" id="PTHR31672">
    <property type="entry name" value="BNACNNG10540D PROTEIN"/>
    <property type="match status" value="1"/>
</dbReference>
<accession>A0A2P6RV00</accession>
<sequence length="488" mass="56124">MKRKRKSIAYPTKVGNKDEHIEQMGPVITDLPKFICQIILLKLPTRSILICKCVCKTWRVLISDPEFAKMHFAQAEAYPMVRPWGPTRVSRTLYLVEPEDEFSLAIKDKDYLSDCDYGSLKFDKCHFRMNLAKYKLPLRDAEKVMNNDDNVNLMRNRKHGSKRMPCIKIRPNDHKYNVVNSCNGFLCLSEPIFNDPVVVCNPVTGEFMHLPEASKRENQKVTIHCGIGFSPKANRYKVVRIFDQGSPHPITMAEAHTLGSSSWKLIGSCPCSSYNQLAFPTYIEGALYWFYYDPLKYVILSFDLDSENFQSLPPLPFQREQYRNVSMGVLGNCLCVCDAHGIHINLWVLKNHGAKRSWRRKISIETDHFGFDGERWPSGLYKPMKYCKDGGLLMFNYRTNALIYHHPKTHRFIYLKLRGIKSNFSAISHVPSFISLKDILVGDDVNILNINSRCAQMKLLGETRALFLEEEIADLASDFFTSDSSDED</sequence>
<protein>
    <submittedName>
        <fullName evidence="2">Putative F-box domain-containing protein</fullName>
    </submittedName>
</protein>
<dbReference type="OrthoDB" id="610337at2759"/>
<dbReference type="InterPro" id="IPR050796">
    <property type="entry name" value="SCF_F-box_component"/>
</dbReference>
<dbReference type="EMBL" id="PDCK01000040">
    <property type="protein sequence ID" value="PRQ50249.1"/>
    <property type="molecule type" value="Genomic_DNA"/>
</dbReference>
<evidence type="ECO:0000313" key="3">
    <source>
        <dbReference type="Proteomes" id="UP000238479"/>
    </source>
</evidence>
<dbReference type="STRING" id="74649.A0A2P6RV00"/>
<name>A0A2P6RV00_ROSCH</name>
<evidence type="ECO:0000259" key="1">
    <source>
        <dbReference type="SMART" id="SM00256"/>
    </source>
</evidence>
<dbReference type="PANTHER" id="PTHR31672:SF13">
    <property type="entry name" value="F-BOX PROTEIN CPR30-LIKE"/>
    <property type="match status" value="1"/>
</dbReference>
<feature type="domain" description="F-box" evidence="1">
    <location>
        <begin position="31"/>
        <end position="70"/>
    </location>
</feature>
<keyword evidence="3" id="KW-1185">Reference proteome</keyword>
<dbReference type="Pfam" id="PF00646">
    <property type="entry name" value="F-box"/>
    <property type="match status" value="1"/>
</dbReference>
<dbReference type="OMA" id="GGLLMFN"/>
<dbReference type="InterPro" id="IPR036047">
    <property type="entry name" value="F-box-like_dom_sf"/>
</dbReference>
<dbReference type="SUPFAM" id="SSF81383">
    <property type="entry name" value="F-box domain"/>
    <property type="match status" value="1"/>
</dbReference>
<dbReference type="InterPro" id="IPR006527">
    <property type="entry name" value="F-box-assoc_dom_typ1"/>
</dbReference>
<dbReference type="InterPro" id="IPR001810">
    <property type="entry name" value="F-box_dom"/>
</dbReference>
<reference evidence="2 3" key="1">
    <citation type="journal article" date="2018" name="Nat. Genet.">
        <title>The Rosa genome provides new insights in the design of modern roses.</title>
        <authorList>
            <person name="Bendahmane M."/>
        </authorList>
    </citation>
    <scope>NUCLEOTIDE SEQUENCE [LARGE SCALE GENOMIC DNA]</scope>
    <source>
        <strain evidence="3">cv. Old Blush</strain>
    </source>
</reference>